<protein>
    <submittedName>
        <fullName evidence="1">Uncharacterized protein</fullName>
    </submittedName>
</protein>
<dbReference type="Proteomes" id="UP001595420">
    <property type="component" value="Unassembled WGS sequence"/>
</dbReference>
<evidence type="ECO:0000313" key="2">
    <source>
        <dbReference type="Proteomes" id="UP001595420"/>
    </source>
</evidence>
<comment type="caution">
    <text evidence="1">The sequence shown here is derived from an EMBL/GenBank/DDBJ whole genome shotgun (WGS) entry which is preliminary data.</text>
</comment>
<accession>A0ABV7C249</accession>
<sequence length="440" mass="48141">MTANNIHLLHARPSPLAPFLRVGHTGQHRLEAMVAANRMPYQRFVFDAAHIRRQQSLLQALKARGSEIVIDLNFAETAAPGRFATAVAKLPWGNAERPWTPDDFGRERNADFFKQMAEFAVANGGTTVLAPTHLVESDVAPWHTVDLDGCVRLRRELDRAGGKSIAIDYQIITTTAALKDPQLRSVLLDGVADLPFQNLWLRASGFGAKATGAGTRHLLETARHLHAVGRPIVIDMAGGFAGLSTLAFGTAGGICHGIALSESFNAADWRKLPQEGKGGGLGARIYVADLDRHLSEKQAEAFFAVRGTKSRFACNDTSCCPSGLDDMAESPQSHFITQRFRQIAELDRLPEARRAEHFLLRMLDPAVRSARQAAKLKFGDEQVQKLVGESKTRLIRFRDALGGLHEAEAVGTDVSRSRAPAFRGRQEDTCELVSIMGGRR</sequence>
<proteinExistence type="predicted"/>
<keyword evidence="2" id="KW-1185">Reference proteome</keyword>
<gene>
    <name evidence="1" type="ORF">ACFOD3_29055</name>
</gene>
<organism evidence="1 2">
    <name type="scientific">Falsiroseomonas tokyonensis</name>
    <dbReference type="NCBI Taxonomy" id="430521"/>
    <lineage>
        <taxon>Bacteria</taxon>
        <taxon>Pseudomonadati</taxon>
        <taxon>Pseudomonadota</taxon>
        <taxon>Alphaproteobacteria</taxon>
        <taxon>Acetobacterales</taxon>
        <taxon>Roseomonadaceae</taxon>
        <taxon>Falsiroseomonas</taxon>
    </lineage>
</organism>
<dbReference type="EMBL" id="JBHRSB010000020">
    <property type="protein sequence ID" value="MFC3003972.1"/>
    <property type="molecule type" value="Genomic_DNA"/>
</dbReference>
<name>A0ABV7C249_9PROT</name>
<dbReference type="RefSeq" id="WP_216840411.1">
    <property type="nucleotide sequence ID" value="NZ_JAFNJS010000020.1"/>
</dbReference>
<evidence type="ECO:0000313" key="1">
    <source>
        <dbReference type="EMBL" id="MFC3003972.1"/>
    </source>
</evidence>
<reference evidence="2" key="1">
    <citation type="journal article" date="2019" name="Int. J. Syst. Evol. Microbiol.">
        <title>The Global Catalogue of Microorganisms (GCM) 10K type strain sequencing project: providing services to taxonomists for standard genome sequencing and annotation.</title>
        <authorList>
            <consortium name="The Broad Institute Genomics Platform"/>
            <consortium name="The Broad Institute Genome Sequencing Center for Infectious Disease"/>
            <person name="Wu L."/>
            <person name="Ma J."/>
        </authorList>
    </citation>
    <scope>NUCLEOTIDE SEQUENCE [LARGE SCALE GENOMIC DNA]</scope>
    <source>
        <strain evidence="2">CGMCC 1.16855</strain>
    </source>
</reference>